<evidence type="ECO:0000313" key="4">
    <source>
        <dbReference type="Proteomes" id="UP000623129"/>
    </source>
</evidence>
<dbReference type="AlphaFoldDB" id="A0A833VCU0"/>
<feature type="transmembrane region" description="Helical" evidence="2">
    <location>
        <begin position="29"/>
        <end position="53"/>
    </location>
</feature>
<keyword evidence="2" id="KW-0472">Membrane</keyword>
<dbReference type="EMBL" id="SWLB01000028">
    <property type="protein sequence ID" value="KAF3320760.1"/>
    <property type="molecule type" value="Genomic_DNA"/>
</dbReference>
<keyword evidence="2" id="KW-0812">Transmembrane</keyword>
<proteinExistence type="predicted"/>
<feature type="region of interest" description="Disordered" evidence="1">
    <location>
        <begin position="76"/>
        <end position="96"/>
    </location>
</feature>
<dbReference type="Proteomes" id="UP000623129">
    <property type="component" value="Unassembled WGS sequence"/>
</dbReference>
<gene>
    <name evidence="3" type="ORF">FCM35_KLT14894</name>
</gene>
<sequence>MGVKGHLMTNGSRSGHHRKIRRTFNNVKITVLCGIVTILVLRGTVGLSTLLGLPSPSQQTNDRAMLEDIDRILREIRSDSDPDSDPAVEYNESGKVKKIRRDTANPLEVKENLNLEASLSF</sequence>
<keyword evidence="3" id="KW-0808">Transferase</keyword>
<keyword evidence="2" id="KW-1133">Transmembrane helix</keyword>
<evidence type="ECO:0000313" key="3">
    <source>
        <dbReference type="EMBL" id="KAF3320760.1"/>
    </source>
</evidence>
<name>A0A833VCU0_9POAL</name>
<reference evidence="3" key="1">
    <citation type="submission" date="2020-01" db="EMBL/GenBank/DDBJ databases">
        <title>Genome sequence of Kobresia littledalei, the first chromosome-level genome in the family Cyperaceae.</title>
        <authorList>
            <person name="Qu G."/>
        </authorList>
    </citation>
    <scope>NUCLEOTIDE SEQUENCE</scope>
    <source>
        <strain evidence="3">C.B.Clarke</strain>
        <tissue evidence="3">Leaf</tissue>
    </source>
</reference>
<evidence type="ECO:0000256" key="2">
    <source>
        <dbReference type="SAM" id="Phobius"/>
    </source>
</evidence>
<dbReference type="GO" id="GO:0016740">
    <property type="term" value="F:transferase activity"/>
    <property type="evidence" value="ECO:0007669"/>
    <property type="project" value="UniProtKB-KW"/>
</dbReference>
<accession>A0A833VCU0</accession>
<evidence type="ECO:0000256" key="1">
    <source>
        <dbReference type="SAM" id="MobiDB-lite"/>
    </source>
</evidence>
<comment type="caution">
    <text evidence="3">The sequence shown here is derived from an EMBL/GenBank/DDBJ whole genome shotgun (WGS) entry which is preliminary data.</text>
</comment>
<keyword evidence="4" id="KW-1185">Reference proteome</keyword>
<organism evidence="3 4">
    <name type="scientific">Carex littledalei</name>
    <dbReference type="NCBI Taxonomy" id="544730"/>
    <lineage>
        <taxon>Eukaryota</taxon>
        <taxon>Viridiplantae</taxon>
        <taxon>Streptophyta</taxon>
        <taxon>Embryophyta</taxon>
        <taxon>Tracheophyta</taxon>
        <taxon>Spermatophyta</taxon>
        <taxon>Magnoliopsida</taxon>
        <taxon>Liliopsida</taxon>
        <taxon>Poales</taxon>
        <taxon>Cyperaceae</taxon>
        <taxon>Cyperoideae</taxon>
        <taxon>Cariceae</taxon>
        <taxon>Carex</taxon>
        <taxon>Carex subgen. Euthyceras</taxon>
    </lineage>
</organism>
<protein>
    <submittedName>
        <fullName evidence="3">Putative glycosyltransferase 5</fullName>
    </submittedName>
</protein>